<evidence type="ECO:0000313" key="2">
    <source>
        <dbReference type="Proteomes" id="UP000299102"/>
    </source>
</evidence>
<organism evidence="1 2">
    <name type="scientific">Eumeta variegata</name>
    <name type="common">Bagworm moth</name>
    <name type="synonym">Eumeta japonica</name>
    <dbReference type="NCBI Taxonomy" id="151549"/>
    <lineage>
        <taxon>Eukaryota</taxon>
        <taxon>Metazoa</taxon>
        <taxon>Ecdysozoa</taxon>
        <taxon>Arthropoda</taxon>
        <taxon>Hexapoda</taxon>
        <taxon>Insecta</taxon>
        <taxon>Pterygota</taxon>
        <taxon>Neoptera</taxon>
        <taxon>Endopterygota</taxon>
        <taxon>Lepidoptera</taxon>
        <taxon>Glossata</taxon>
        <taxon>Ditrysia</taxon>
        <taxon>Tineoidea</taxon>
        <taxon>Psychidae</taxon>
        <taxon>Oiketicinae</taxon>
        <taxon>Eumeta</taxon>
    </lineage>
</organism>
<dbReference type="AlphaFoldDB" id="A0A4C2A1U8"/>
<gene>
    <name evidence="1" type="ORF">EVAR_19056_1</name>
</gene>
<evidence type="ECO:0000313" key="1">
    <source>
        <dbReference type="EMBL" id="GBP94921.1"/>
    </source>
</evidence>
<dbReference type="EMBL" id="BGZK01002561">
    <property type="protein sequence ID" value="GBP94921.1"/>
    <property type="molecule type" value="Genomic_DNA"/>
</dbReference>
<sequence>MAIASVRRKFPIRARFVRINFTLDNASESSRHRTENRSICAAELAGPENAILASSPLRFADGKELRVDHARRTRHYPTSPTDAPAPADTRVRLATDSELGRPEARRAAIRRLSRYLYTAWKGGKLPAITIVRQTWRRERSLRECVRTAVMRDGRFFMLLYRLGTLQSAVSEPEGQKGEFGLRVSAEVTSKRSYLASDARSAAATSSAVPVNLAAVTSPRLAPSRSARRMKASSLSI</sequence>
<name>A0A4C2A1U8_EUMVA</name>
<dbReference type="Proteomes" id="UP000299102">
    <property type="component" value="Unassembled WGS sequence"/>
</dbReference>
<proteinExistence type="predicted"/>
<keyword evidence="2" id="KW-1185">Reference proteome</keyword>
<comment type="caution">
    <text evidence="1">The sequence shown here is derived from an EMBL/GenBank/DDBJ whole genome shotgun (WGS) entry which is preliminary data.</text>
</comment>
<protein>
    <submittedName>
        <fullName evidence="1">Uncharacterized protein</fullName>
    </submittedName>
</protein>
<accession>A0A4C2A1U8</accession>
<reference evidence="1 2" key="1">
    <citation type="journal article" date="2019" name="Commun. Biol.">
        <title>The bagworm genome reveals a unique fibroin gene that provides high tensile strength.</title>
        <authorList>
            <person name="Kono N."/>
            <person name="Nakamura H."/>
            <person name="Ohtoshi R."/>
            <person name="Tomita M."/>
            <person name="Numata K."/>
            <person name="Arakawa K."/>
        </authorList>
    </citation>
    <scope>NUCLEOTIDE SEQUENCE [LARGE SCALE GENOMIC DNA]</scope>
</reference>